<dbReference type="PANTHER" id="PTHR23514">
    <property type="entry name" value="BYPASS OF STOP CODON PROTEIN 6"/>
    <property type="match status" value="1"/>
</dbReference>
<dbReference type="InterPro" id="IPR051788">
    <property type="entry name" value="MFS_Transporter"/>
</dbReference>
<feature type="transmembrane region" description="Helical" evidence="5">
    <location>
        <begin position="43"/>
        <end position="63"/>
    </location>
</feature>
<protein>
    <recommendedName>
        <fullName evidence="7">Major facilitator superfamily (MFS) profile domain-containing protein</fullName>
    </recommendedName>
</protein>
<dbReference type="GO" id="GO:0022857">
    <property type="term" value="F:transmembrane transporter activity"/>
    <property type="evidence" value="ECO:0007669"/>
    <property type="project" value="InterPro"/>
</dbReference>
<feature type="transmembrane region" description="Helical" evidence="5">
    <location>
        <begin position="12"/>
        <end position="31"/>
    </location>
</feature>
<evidence type="ECO:0000256" key="2">
    <source>
        <dbReference type="ARBA" id="ARBA00022692"/>
    </source>
</evidence>
<dbReference type="EMBL" id="JNSK01000085">
    <property type="protein sequence ID" value="KGA15752.1"/>
    <property type="molecule type" value="Genomic_DNA"/>
</dbReference>
<feature type="transmembrane region" description="Helical" evidence="5">
    <location>
        <begin position="160"/>
        <end position="184"/>
    </location>
</feature>
<name>A0A094PX92_9ZZZZ</name>
<feature type="transmembrane region" description="Helical" evidence="5">
    <location>
        <begin position="363"/>
        <end position="384"/>
    </location>
</feature>
<evidence type="ECO:0000256" key="3">
    <source>
        <dbReference type="ARBA" id="ARBA00022989"/>
    </source>
</evidence>
<organism evidence="6">
    <name type="scientific">freshwater metagenome</name>
    <dbReference type="NCBI Taxonomy" id="449393"/>
    <lineage>
        <taxon>unclassified sequences</taxon>
        <taxon>metagenomes</taxon>
        <taxon>ecological metagenomes</taxon>
    </lineage>
</organism>
<dbReference type="Pfam" id="PF07690">
    <property type="entry name" value="MFS_1"/>
    <property type="match status" value="1"/>
</dbReference>
<comment type="caution">
    <text evidence="6">The sequence shown here is derived from an EMBL/GenBank/DDBJ whole genome shotgun (WGS) entry which is preliminary data.</text>
</comment>
<evidence type="ECO:0000256" key="5">
    <source>
        <dbReference type="SAM" id="Phobius"/>
    </source>
</evidence>
<feature type="transmembrane region" description="Helical" evidence="5">
    <location>
        <begin position="243"/>
        <end position="260"/>
    </location>
</feature>
<dbReference type="InterPro" id="IPR036259">
    <property type="entry name" value="MFS_trans_sf"/>
</dbReference>
<evidence type="ECO:0008006" key="7">
    <source>
        <dbReference type="Google" id="ProtNLM"/>
    </source>
</evidence>
<feature type="transmembrane region" description="Helical" evidence="5">
    <location>
        <begin position="272"/>
        <end position="294"/>
    </location>
</feature>
<dbReference type="Gene3D" id="1.20.1250.20">
    <property type="entry name" value="MFS general substrate transporter like domains"/>
    <property type="match status" value="2"/>
</dbReference>
<dbReference type="SUPFAM" id="SSF103473">
    <property type="entry name" value="MFS general substrate transporter"/>
    <property type="match status" value="1"/>
</dbReference>
<sequence length="387" mass="40787">MLTPLQIRARFAVTLTFITNGLVVGAFVARIPDIKDILEISNSTLSLILLASAFGVFAALGRAGKLCARYGSSPVAFYGSIFLGSIYIIQSLALFSVWAFALMAFMAGYALAVQDVAMNTHAVTLEHQSGKRLMSVFHAMFSIGGFSGGVFGGLCSEFEINYQIQTLFVCSLIIAIAFFVRKFWLPGIIDIHEIEPGVKANRPAIIWLFGFFGLCSTIGEGAAGDWGGVLARETYGASPFLSAVPYVAFSATMILGRLSGDFLATKFGASRVLATGGFVASTGLALGLILDSTFGAIMGWFWLGMGLSVAIPLLFSAAGSLANNRLAGQIAPSQAVAMVSGIAYFGFLVGPPFIGFISDLTSLRTAMFIPAFLGLTMVASARLAKSA</sequence>
<feature type="transmembrane region" description="Helical" evidence="5">
    <location>
        <begin position="133"/>
        <end position="154"/>
    </location>
</feature>
<accession>A0A094PX92</accession>
<dbReference type="AlphaFoldDB" id="A0A094PX92"/>
<dbReference type="CDD" id="cd17393">
    <property type="entry name" value="MFS_MosC_like"/>
    <property type="match status" value="1"/>
</dbReference>
<dbReference type="GO" id="GO:0016020">
    <property type="term" value="C:membrane"/>
    <property type="evidence" value="ECO:0007669"/>
    <property type="project" value="UniProtKB-SubCell"/>
</dbReference>
<keyword evidence="2 5" id="KW-0812">Transmembrane</keyword>
<feature type="transmembrane region" description="Helical" evidence="5">
    <location>
        <begin position="95"/>
        <end position="112"/>
    </location>
</feature>
<keyword evidence="3 5" id="KW-1133">Transmembrane helix</keyword>
<feature type="transmembrane region" description="Helical" evidence="5">
    <location>
        <begin position="70"/>
        <end position="89"/>
    </location>
</feature>
<keyword evidence="4 5" id="KW-0472">Membrane</keyword>
<proteinExistence type="predicted"/>
<feature type="transmembrane region" description="Helical" evidence="5">
    <location>
        <begin position="335"/>
        <end position="357"/>
    </location>
</feature>
<feature type="transmembrane region" description="Helical" evidence="5">
    <location>
        <begin position="300"/>
        <end position="323"/>
    </location>
</feature>
<evidence type="ECO:0000256" key="1">
    <source>
        <dbReference type="ARBA" id="ARBA00004141"/>
    </source>
</evidence>
<comment type="subcellular location">
    <subcellularLocation>
        <location evidence="1">Membrane</location>
        <topology evidence="1">Multi-pass membrane protein</topology>
    </subcellularLocation>
</comment>
<reference evidence="6" key="1">
    <citation type="submission" date="2014-05" db="EMBL/GenBank/DDBJ databases">
        <title>Key roles for freshwater Actinobacteria revealed by deep metagenomic sequencing.</title>
        <authorList>
            <person name="Ghai R."/>
            <person name="Mizuno C.M."/>
            <person name="Picazo A."/>
            <person name="Camacho A."/>
            <person name="Rodriguez-Valera F."/>
        </authorList>
    </citation>
    <scope>NUCLEOTIDE SEQUENCE</scope>
</reference>
<gene>
    <name evidence="6" type="ORF">GM50_16370</name>
</gene>
<evidence type="ECO:0000256" key="4">
    <source>
        <dbReference type="ARBA" id="ARBA00023136"/>
    </source>
</evidence>
<evidence type="ECO:0000313" key="6">
    <source>
        <dbReference type="EMBL" id="KGA15752.1"/>
    </source>
</evidence>
<dbReference type="PANTHER" id="PTHR23514:SF13">
    <property type="entry name" value="INNER MEMBRANE PROTEIN YBJJ"/>
    <property type="match status" value="1"/>
</dbReference>
<dbReference type="InterPro" id="IPR011701">
    <property type="entry name" value="MFS"/>
</dbReference>
<feature type="transmembrane region" description="Helical" evidence="5">
    <location>
        <begin position="204"/>
        <end position="223"/>
    </location>
</feature>